<dbReference type="EMBL" id="UFTD01000002">
    <property type="protein sequence ID" value="SSZ40542.1"/>
    <property type="molecule type" value="Genomic_DNA"/>
</dbReference>
<sequence>MSTIYDWSLRAADNTRVDDLIDWSEGQQPSSVNTSARVMMQRISEYLSDTGGALEGVVTNDHVQQTSVIRLASTSQFLEYKNGIVLRFMATGKNVGATTIVLNTLDGKPVYKATELGVGPLSGGEIQQGCIYTLVYNGDHWHLVNPTSIPLEEESSLYPTGFIGTFGMRGIPKDWLLCDGKAYLRRDYRDLFETIGTVWGEGDGVTTFNVPDFRGMFLRGVDGGRNIDEGRSFASVQTDLIESHQHQGQSLSMSHFTSNENFWDGNTTDVLGYRLGLFGGGSIANFMGIERENLRSHVASPYTFDESQEVVLERTGEGETRPVNVSVLFAIKT</sequence>
<dbReference type="Gene3D" id="3.90.1340.10">
    <property type="entry name" value="Phage tail collar domain"/>
    <property type="match status" value="1"/>
</dbReference>
<evidence type="ECO:0000313" key="3">
    <source>
        <dbReference type="Proteomes" id="UP000253846"/>
    </source>
</evidence>
<dbReference type="InterPro" id="IPR011083">
    <property type="entry name" value="Phage_tail_collar_dom"/>
</dbReference>
<name>A0A336NE51_BARGR</name>
<accession>A0A336NE51</accession>
<dbReference type="SUPFAM" id="SSF88874">
    <property type="entry name" value="Receptor-binding domain of short tail fibre protein gp12"/>
    <property type="match status" value="1"/>
</dbReference>
<reference evidence="2 3" key="1">
    <citation type="submission" date="2018-06" db="EMBL/GenBank/DDBJ databases">
        <authorList>
            <consortium name="Pathogen Informatics"/>
            <person name="Doyle S."/>
        </authorList>
    </citation>
    <scope>NUCLEOTIDE SEQUENCE [LARGE SCALE GENOMIC DNA]</scope>
    <source>
        <strain evidence="2 3">NCTC12860</strain>
    </source>
</reference>
<evidence type="ECO:0000259" key="1">
    <source>
        <dbReference type="Pfam" id="PF07484"/>
    </source>
</evidence>
<dbReference type="Proteomes" id="UP000253846">
    <property type="component" value="Unassembled WGS sequence"/>
</dbReference>
<proteinExistence type="predicted"/>
<protein>
    <submittedName>
        <fullName evidence="2">Phage Tail Collar Domain</fullName>
    </submittedName>
</protein>
<evidence type="ECO:0000313" key="2">
    <source>
        <dbReference type="EMBL" id="SSZ40542.1"/>
    </source>
</evidence>
<gene>
    <name evidence="2" type="ORF">NCTC12860_01691</name>
</gene>
<feature type="domain" description="Phage tail collar" evidence="1">
    <location>
        <begin position="161"/>
        <end position="217"/>
    </location>
</feature>
<organism evidence="2 3">
    <name type="scientific">Bartonella grahamii</name>
    <dbReference type="NCBI Taxonomy" id="33045"/>
    <lineage>
        <taxon>Bacteria</taxon>
        <taxon>Pseudomonadati</taxon>
        <taxon>Pseudomonadota</taxon>
        <taxon>Alphaproteobacteria</taxon>
        <taxon>Hyphomicrobiales</taxon>
        <taxon>Bartonellaceae</taxon>
        <taxon>Bartonella</taxon>
    </lineage>
</organism>
<dbReference type="RefSeq" id="WP_114648063.1">
    <property type="nucleotide sequence ID" value="NZ_UFTD01000002.1"/>
</dbReference>
<dbReference type="InterPro" id="IPR037053">
    <property type="entry name" value="Phage_tail_collar_dom_sf"/>
</dbReference>
<dbReference type="Pfam" id="PF07484">
    <property type="entry name" value="Collar"/>
    <property type="match status" value="1"/>
</dbReference>
<dbReference type="AlphaFoldDB" id="A0A336NE51"/>